<sequence>MALIVEELKDEKEKLLEQLHEEEEHLRQIEELEEGRAKKDAELTQLRSDLAQIRETGQVSQNSTHAGDQSEIEALRKECDAVKKKAKDTIDKYLTECNRLKAIVDEQQAIIHKAQDVKKIQEEMEALRIELAQKNMQIQSLQYDLYKLKEKYDNETKSLKNEVEWGLEKVGSLKLEIKRLREPETDDTISIMRGQPVASNDKENNEVGVVSNVAIYSLKAKLGKLETETQTLKENVKKLEKEKSTLSLLNTEASNKVAQLCSENNALKTARKKLMEEFQKLKRVQESSKAKDDSVGRLPEVSTEALERQSKNSSVLSELSTCSEAPPAVERKRVKPEPKENFQNWLSGDAANNMFKDEPNQCANQ</sequence>
<keyword evidence="4" id="KW-1185">Reference proteome</keyword>
<protein>
    <submittedName>
        <fullName evidence="3">Uncharacterized protein</fullName>
    </submittedName>
</protein>
<organism evidence="3 4">
    <name type="scientific">Pocillopora meandrina</name>
    <dbReference type="NCBI Taxonomy" id="46732"/>
    <lineage>
        <taxon>Eukaryota</taxon>
        <taxon>Metazoa</taxon>
        <taxon>Cnidaria</taxon>
        <taxon>Anthozoa</taxon>
        <taxon>Hexacorallia</taxon>
        <taxon>Scleractinia</taxon>
        <taxon>Astrocoeniina</taxon>
        <taxon>Pocilloporidae</taxon>
        <taxon>Pocillopora</taxon>
    </lineage>
</organism>
<name>A0AAU9XVT8_9CNID</name>
<feature type="region of interest" description="Disordered" evidence="2">
    <location>
        <begin position="283"/>
        <end position="365"/>
    </location>
</feature>
<dbReference type="Gene3D" id="1.20.5.1700">
    <property type="match status" value="1"/>
</dbReference>
<gene>
    <name evidence="3" type="ORF">PMEA_00031926</name>
</gene>
<dbReference type="EMBL" id="CALNXJ010000071">
    <property type="protein sequence ID" value="CAH3159411.1"/>
    <property type="molecule type" value="Genomic_DNA"/>
</dbReference>
<comment type="caution">
    <text evidence="3">The sequence shown here is derived from an EMBL/GenBank/DDBJ whole genome shotgun (WGS) entry which is preliminary data.</text>
</comment>
<feature type="compositionally biased region" description="Basic and acidic residues" evidence="2">
    <location>
        <begin position="329"/>
        <end position="340"/>
    </location>
</feature>
<evidence type="ECO:0000313" key="3">
    <source>
        <dbReference type="EMBL" id="CAH3159411.1"/>
    </source>
</evidence>
<evidence type="ECO:0000313" key="4">
    <source>
        <dbReference type="Proteomes" id="UP001159428"/>
    </source>
</evidence>
<accession>A0AAU9XVT8</accession>
<proteinExistence type="predicted"/>
<dbReference type="Proteomes" id="UP001159428">
    <property type="component" value="Unassembled WGS sequence"/>
</dbReference>
<evidence type="ECO:0000256" key="1">
    <source>
        <dbReference type="SAM" id="Coils"/>
    </source>
</evidence>
<evidence type="ECO:0000256" key="2">
    <source>
        <dbReference type="SAM" id="MobiDB-lite"/>
    </source>
</evidence>
<feature type="coiled-coil region" evidence="1">
    <location>
        <begin position="2"/>
        <end position="144"/>
    </location>
</feature>
<feature type="compositionally biased region" description="Polar residues" evidence="2">
    <location>
        <begin position="311"/>
        <end position="323"/>
    </location>
</feature>
<reference evidence="3 4" key="1">
    <citation type="submission" date="2022-05" db="EMBL/GenBank/DDBJ databases">
        <authorList>
            <consortium name="Genoscope - CEA"/>
            <person name="William W."/>
        </authorList>
    </citation>
    <scope>NUCLEOTIDE SEQUENCE [LARGE SCALE GENOMIC DNA]</scope>
</reference>
<dbReference type="AlphaFoldDB" id="A0AAU9XVT8"/>
<feature type="compositionally biased region" description="Basic and acidic residues" evidence="2">
    <location>
        <begin position="283"/>
        <end position="295"/>
    </location>
</feature>
<keyword evidence="1" id="KW-0175">Coiled coil</keyword>